<dbReference type="GO" id="GO:0044780">
    <property type="term" value="P:bacterial-type flagellum assembly"/>
    <property type="evidence" value="ECO:0007669"/>
    <property type="project" value="InterPro"/>
</dbReference>
<dbReference type="RefSeq" id="WP_009201670.1">
    <property type="nucleotide sequence ID" value="NZ_ACJX03000001.1"/>
</dbReference>
<comment type="function">
    <text evidence="7">Required for formation of the rod structure of the flagellar apparatus. Together with FliI and FliH, may constitute the export apparatus of flagellin.</text>
</comment>
<accession>A0A0T5XBC5</accession>
<keyword evidence="7" id="KW-1005">Bacterial flagellum biogenesis</keyword>
<organism evidence="8 9">
    <name type="scientific">Acetomicrobium hydrogeniformans ATCC BAA-1850</name>
    <dbReference type="NCBI Taxonomy" id="592015"/>
    <lineage>
        <taxon>Bacteria</taxon>
        <taxon>Thermotogati</taxon>
        <taxon>Synergistota</taxon>
        <taxon>Synergistia</taxon>
        <taxon>Synergistales</taxon>
        <taxon>Acetomicrobiaceae</taxon>
        <taxon>Acetomicrobium</taxon>
    </lineage>
</organism>
<dbReference type="InterPro" id="IPR006301">
    <property type="entry name" value="FlhA"/>
</dbReference>
<dbReference type="eggNOG" id="COG1298">
    <property type="taxonomic scope" value="Bacteria"/>
</dbReference>
<dbReference type="InterPro" id="IPR001712">
    <property type="entry name" value="T3SS_FHIPEP"/>
</dbReference>
<sequence length="690" mass="75453">MGAVRERTSKERGIFRFADITMAILVVMIIGMMIIPMPTKLLDVLLSLNITFAVVTLLSTFYVKEALEIAAFPTILLLATLYRLALNVSTTRLILLKGYAGEVITAFGNFVVGGNYVVGAVVFLILVVIQFIVITKGAERVAEVAARFTLDAMPGKQMAIDADLNSGLIDESEARLRRTRIQREADFYGAMDGASKFVKGDAIAGLIITVINIIGGLTIGVFQRGLTAGQALQVYALLTVGDGLVAQIPALVFSTATGVIVTRAASETSLGIDVINSLTSNHRPLLIGAGLLFMLAIVPGLPFLPFAVIGSLLGFLGYRMIREKKIAAEMPKEEARREARPQQAGPENVLPLMTVEPMELEIGYALIPLVDPSQGGDMLERISTIRRQMALESGLIVPPIRIRDNIQLKPTEYVIKVRGVEVSRGELIPDHYLAINTSGVEEALVGIPTTDPAFGLKAFWISPEIRDKAEEMGFTVVDAPSVLATHLSEIIKKYGADLLSRQDVQKLIDTVKEGHPAAVEELLSVLSLGDIQKVLQNLLRESIPIRDLVTIFEALADNGRISRSVDFLTERVREALSRHITHRFKGEDGQITAMTLSPIWEQKIREALKGDLSQGWQLQMDPKSLNSLLSQVSRAMEKMAMEGRMPVLLVHPDVRFIVRKIIEGKLTNVHVLAYSEIEPGTKVRSLGTVE</sequence>
<keyword evidence="5 7" id="KW-1133">Transmembrane helix</keyword>
<keyword evidence="9" id="KW-1185">Reference proteome</keyword>
<feature type="transmembrane region" description="Helical" evidence="7">
    <location>
        <begin position="234"/>
        <end position="265"/>
    </location>
</feature>
<protein>
    <recommendedName>
        <fullName evidence="7">Flagellar biosynthesis protein FlhA</fullName>
    </recommendedName>
</protein>
<dbReference type="STRING" id="592015.HMPREF1705_02864"/>
<dbReference type="PRINTS" id="PR00949">
    <property type="entry name" value="TYPE3IMAPROT"/>
</dbReference>
<proteinExistence type="inferred from homology"/>
<evidence type="ECO:0000256" key="1">
    <source>
        <dbReference type="ARBA" id="ARBA00004651"/>
    </source>
</evidence>
<feature type="transmembrane region" description="Helical" evidence="7">
    <location>
        <begin position="202"/>
        <end position="222"/>
    </location>
</feature>
<evidence type="ECO:0000256" key="6">
    <source>
        <dbReference type="ARBA" id="ARBA00023136"/>
    </source>
</evidence>
<dbReference type="InterPro" id="IPR042193">
    <property type="entry name" value="FHIPEP_3"/>
</dbReference>
<dbReference type="Gene3D" id="3.40.30.60">
    <property type="entry name" value="FHIPEP family, domain 1"/>
    <property type="match status" value="1"/>
</dbReference>
<keyword evidence="8" id="KW-0969">Cilium</keyword>
<name>A0A0T5XBC5_9BACT</name>
<dbReference type="PROSITE" id="PS00994">
    <property type="entry name" value="FHIPEP"/>
    <property type="match status" value="1"/>
</dbReference>
<dbReference type="AlphaFoldDB" id="A0A0T5XBC5"/>
<dbReference type="PANTHER" id="PTHR30161:SF1">
    <property type="entry name" value="FLAGELLAR BIOSYNTHESIS PROTEIN FLHA-RELATED"/>
    <property type="match status" value="1"/>
</dbReference>
<dbReference type="PANTHER" id="PTHR30161">
    <property type="entry name" value="FLAGELLAR EXPORT PROTEIN, MEMBRANE FLHA SUBUNIT-RELATED"/>
    <property type="match status" value="1"/>
</dbReference>
<evidence type="ECO:0000256" key="2">
    <source>
        <dbReference type="ARBA" id="ARBA00008835"/>
    </source>
</evidence>
<comment type="caution">
    <text evidence="8">The sequence shown here is derived from an EMBL/GenBank/DDBJ whole genome shotgun (WGS) entry which is preliminary data.</text>
</comment>
<dbReference type="InterPro" id="IPR025505">
    <property type="entry name" value="FHIPEP_CS"/>
</dbReference>
<dbReference type="OrthoDB" id="9759185at2"/>
<evidence type="ECO:0000256" key="3">
    <source>
        <dbReference type="ARBA" id="ARBA00022475"/>
    </source>
</evidence>
<evidence type="ECO:0000313" key="8">
    <source>
        <dbReference type="EMBL" id="KRT35626.1"/>
    </source>
</evidence>
<dbReference type="Pfam" id="PF00771">
    <property type="entry name" value="FHIPEP"/>
    <property type="match status" value="1"/>
</dbReference>
<evidence type="ECO:0000313" key="9">
    <source>
        <dbReference type="Proteomes" id="UP000005273"/>
    </source>
</evidence>
<evidence type="ECO:0000256" key="5">
    <source>
        <dbReference type="ARBA" id="ARBA00022989"/>
    </source>
</evidence>
<dbReference type="GO" id="GO:0005886">
    <property type="term" value="C:plasma membrane"/>
    <property type="evidence" value="ECO:0007669"/>
    <property type="project" value="UniProtKB-SubCell"/>
</dbReference>
<comment type="subcellular location">
    <subcellularLocation>
        <location evidence="1 7">Cell membrane</location>
        <topology evidence="1 7">Multi-pass membrane protein</topology>
    </subcellularLocation>
</comment>
<evidence type="ECO:0000256" key="4">
    <source>
        <dbReference type="ARBA" id="ARBA00022692"/>
    </source>
</evidence>
<feature type="transmembrane region" description="Helical" evidence="7">
    <location>
        <begin position="14"/>
        <end position="35"/>
    </location>
</feature>
<keyword evidence="8" id="KW-0966">Cell projection</keyword>
<keyword evidence="6 7" id="KW-0472">Membrane</keyword>
<dbReference type="Proteomes" id="UP000005273">
    <property type="component" value="Unassembled WGS sequence"/>
</dbReference>
<evidence type="ECO:0000256" key="7">
    <source>
        <dbReference type="RuleBase" id="RU364093"/>
    </source>
</evidence>
<gene>
    <name evidence="7" type="primary">flhA</name>
    <name evidence="8" type="ORF">HMPREF1705_02864</name>
</gene>
<keyword evidence="8" id="KW-0282">Flagellum</keyword>
<dbReference type="GO" id="GO:0009306">
    <property type="term" value="P:protein secretion"/>
    <property type="evidence" value="ECO:0007669"/>
    <property type="project" value="InterPro"/>
</dbReference>
<dbReference type="PIRSF" id="PIRSF005419">
    <property type="entry name" value="FlhA"/>
    <property type="match status" value="1"/>
</dbReference>
<dbReference type="NCBIfam" id="TIGR01398">
    <property type="entry name" value="FlhA"/>
    <property type="match status" value="1"/>
</dbReference>
<keyword evidence="7" id="KW-0813">Transport</keyword>
<feature type="transmembrane region" description="Helical" evidence="7">
    <location>
        <begin position="69"/>
        <end position="86"/>
    </location>
</feature>
<dbReference type="EMBL" id="ACJX03000001">
    <property type="protein sequence ID" value="KRT35626.1"/>
    <property type="molecule type" value="Genomic_DNA"/>
</dbReference>
<dbReference type="InterPro" id="IPR042194">
    <property type="entry name" value="FHIPEP_1"/>
</dbReference>
<keyword evidence="7" id="KW-0653">Protein transport</keyword>
<feature type="transmembrane region" description="Helical" evidence="7">
    <location>
        <begin position="42"/>
        <end position="63"/>
    </location>
</feature>
<dbReference type="Gene3D" id="1.10.8.540">
    <property type="entry name" value="FHIPEP family, domain 3"/>
    <property type="match status" value="1"/>
</dbReference>
<feature type="transmembrane region" description="Helical" evidence="7">
    <location>
        <begin position="107"/>
        <end position="133"/>
    </location>
</feature>
<keyword evidence="3 7" id="KW-1003">Cell membrane</keyword>
<comment type="similarity">
    <text evidence="2 7">Belongs to the FHIPEP (flagella/HR/invasion proteins export pore) family.</text>
</comment>
<reference evidence="9" key="1">
    <citation type="submission" date="2012-09" db="EMBL/GenBank/DDBJ databases">
        <authorList>
            <person name="Weinstock G."/>
            <person name="Sodergren E."/>
            <person name="Clifton S."/>
            <person name="Fulton L."/>
            <person name="Fulton B."/>
            <person name="Courtney L."/>
            <person name="Fronick C."/>
            <person name="Harrison M."/>
            <person name="Strong C."/>
            <person name="Farmer C."/>
            <person name="Delehaunty K."/>
            <person name="Markovic C."/>
            <person name="Hall O."/>
            <person name="Minx P."/>
            <person name="Tomlinson C."/>
            <person name="Mitreva M."/>
            <person name="Nelson J."/>
            <person name="Hou S."/>
            <person name="Wollam A."/>
            <person name="Pepin K.H."/>
            <person name="Johnson M."/>
            <person name="Bhonagiri V."/>
            <person name="Nash W.E."/>
            <person name="Suruliraj S."/>
            <person name="Warren W."/>
            <person name="Chinwalla A."/>
            <person name="Mardis E.R."/>
            <person name="Wilson R.K."/>
        </authorList>
    </citation>
    <scope>NUCLEOTIDE SEQUENCE [LARGE SCALE GENOMIC DNA]</scope>
    <source>
        <strain evidence="9">OS1</strain>
    </source>
</reference>
<keyword evidence="4 7" id="KW-0812">Transmembrane</keyword>
<dbReference type="InterPro" id="IPR042196">
    <property type="entry name" value="FHIPEP_4"/>
</dbReference>
<feature type="transmembrane region" description="Helical" evidence="7">
    <location>
        <begin position="285"/>
        <end position="316"/>
    </location>
</feature>
<dbReference type="Gene3D" id="3.40.50.12790">
    <property type="entry name" value="FHIPEP family, domain 4"/>
    <property type="match status" value="1"/>
</dbReference>
<keyword evidence="7" id="KW-1006">Bacterial flagellum protein export</keyword>